<feature type="domain" description="PHD-type" evidence="7">
    <location>
        <begin position="532"/>
        <end position="643"/>
    </location>
</feature>
<dbReference type="PANTHER" id="PTHR13793">
    <property type="entry name" value="PHD FINGER PROTEINS"/>
    <property type="match status" value="1"/>
</dbReference>
<dbReference type="EMBL" id="JAMRDG010000001">
    <property type="protein sequence ID" value="KAJ3701401.1"/>
    <property type="molecule type" value="Genomic_DNA"/>
</dbReference>
<dbReference type="InterPro" id="IPR019787">
    <property type="entry name" value="Znf_PHD-finger"/>
</dbReference>
<dbReference type="GO" id="GO:0008270">
    <property type="term" value="F:zinc ion binding"/>
    <property type="evidence" value="ECO:0007669"/>
    <property type="project" value="UniProtKB-KW"/>
</dbReference>
<feature type="domain" description="PHD-type" evidence="6">
    <location>
        <begin position="474"/>
        <end position="527"/>
    </location>
</feature>
<dbReference type="InterPro" id="IPR050701">
    <property type="entry name" value="Histone_Mod_Regulator"/>
</dbReference>
<dbReference type="Pfam" id="PF13832">
    <property type="entry name" value="zf-HC5HC2H_2"/>
    <property type="match status" value="1"/>
</dbReference>
<dbReference type="AlphaFoldDB" id="A0AAD5ZNZ8"/>
<keyword evidence="1" id="KW-0479">Metal-binding</keyword>
<gene>
    <name evidence="8" type="ORF">LUZ61_005106</name>
</gene>
<dbReference type="Proteomes" id="UP001210211">
    <property type="component" value="Unassembled WGS sequence"/>
</dbReference>
<feature type="region of interest" description="Disordered" evidence="5">
    <location>
        <begin position="447"/>
        <end position="470"/>
    </location>
</feature>
<dbReference type="PROSITE" id="PS01359">
    <property type="entry name" value="ZF_PHD_1"/>
    <property type="match status" value="1"/>
</dbReference>
<dbReference type="CDD" id="cd15571">
    <property type="entry name" value="ePHD"/>
    <property type="match status" value="1"/>
</dbReference>
<dbReference type="Pfam" id="PF00628">
    <property type="entry name" value="PHD"/>
    <property type="match status" value="1"/>
</dbReference>
<evidence type="ECO:0008006" key="10">
    <source>
        <dbReference type="Google" id="ProtNLM"/>
    </source>
</evidence>
<feature type="region of interest" description="Disordered" evidence="5">
    <location>
        <begin position="332"/>
        <end position="391"/>
    </location>
</feature>
<name>A0AAD5ZNZ8_9POAL</name>
<dbReference type="PROSITE" id="PS51805">
    <property type="entry name" value="EPHD"/>
    <property type="match status" value="1"/>
</dbReference>
<evidence type="ECO:0000259" key="6">
    <source>
        <dbReference type="PROSITE" id="PS50016"/>
    </source>
</evidence>
<dbReference type="InterPro" id="IPR034732">
    <property type="entry name" value="EPHD"/>
</dbReference>
<dbReference type="InterPro" id="IPR019786">
    <property type="entry name" value="Zinc_finger_PHD-type_CS"/>
</dbReference>
<comment type="caution">
    <text evidence="8">The sequence shown here is derived from an EMBL/GenBank/DDBJ whole genome shotgun (WGS) entry which is preliminary data.</text>
</comment>
<proteinExistence type="predicted"/>
<organism evidence="8 9">
    <name type="scientific">Rhynchospora tenuis</name>
    <dbReference type="NCBI Taxonomy" id="198213"/>
    <lineage>
        <taxon>Eukaryota</taxon>
        <taxon>Viridiplantae</taxon>
        <taxon>Streptophyta</taxon>
        <taxon>Embryophyta</taxon>
        <taxon>Tracheophyta</taxon>
        <taxon>Spermatophyta</taxon>
        <taxon>Magnoliopsida</taxon>
        <taxon>Liliopsida</taxon>
        <taxon>Poales</taxon>
        <taxon>Cyperaceae</taxon>
        <taxon>Cyperoideae</taxon>
        <taxon>Rhynchosporeae</taxon>
        <taxon>Rhynchospora</taxon>
    </lineage>
</organism>
<dbReference type="InterPro" id="IPR001965">
    <property type="entry name" value="Znf_PHD"/>
</dbReference>
<evidence type="ECO:0000313" key="8">
    <source>
        <dbReference type="EMBL" id="KAJ3701401.1"/>
    </source>
</evidence>
<dbReference type="GO" id="GO:0006357">
    <property type="term" value="P:regulation of transcription by RNA polymerase II"/>
    <property type="evidence" value="ECO:0007669"/>
    <property type="project" value="TreeGrafter"/>
</dbReference>
<dbReference type="CDD" id="cd15492">
    <property type="entry name" value="PHD_BRPF_JADE_like"/>
    <property type="match status" value="1"/>
</dbReference>
<protein>
    <recommendedName>
        <fullName evidence="10">PHD-type domain-containing protein</fullName>
    </recommendedName>
</protein>
<keyword evidence="2 4" id="KW-0863">Zinc-finger</keyword>
<keyword evidence="9" id="KW-1185">Reference proteome</keyword>
<dbReference type="PROSITE" id="PS50016">
    <property type="entry name" value="ZF_PHD_2"/>
    <property type="match status" value="1"/>
</dbReference>
<feature type="compositionally biased region" description="Acidic residues" evidence="5">
    <location>
        <begin position="457"/>
        <end position="470"/>
    </location>
</feature>
<dbReference type="SUPFAM" id="SSF57903">
    <property type="entry name" value="FYVE/PHD zinc finger"/>
    <property type="match status" value="1"/>
</dbReference>
<accession>A0AAD5ZNZ8</accession>
<dbReference type="Gene3D" id="3.30.40.10">
    <property type="entry name" value="Zinc/RING finger domain, C3HC4 (zinc finger)"/>
    <property type="match status" value="2"/>
</dbReference>
<evidence type="ECO:0000313" key="9">
    <source>
        <dbReference type="Proteomes" id="UP001210211"/>
    </source>
</evidence>
<dbReference type="SMART" id="SM00249">
    <property type="entry name" value="PHD"/>
    <property type="match status" value="2"/>
</dbReference>
<evidence type="ECO:0000259" key="7">
    <source>
        <dbReference type="PROSITE" id="PS51805"/>
    </source>
</evidence>
<dbReference type="InterPro" id="IPR013083">
    <property type="entry name" value="Znf_RING/FYVE/PHD"/>
</dbReference>
<evidence type="ECO:0000256" key="3">
    <source>
        <dbReference type="ARBA" id="ARBA00022833"/>
    </source>
</evidence>
<evidence type="ECO:0000256" key="4">
    <source>
        <dbReference type="PROSITE-ProRule" id="PRU00146"/>
    </source>
</evidence>
<feature type="compositionally biased region" description="Basic and acidic residues" evidence="5">
    <location>
        <begin position="332"/>
        <end position="352"/>
    </location>
</feature>
<dbReference type="PANTHER" id="PTHR13793:SF148">
    <property type="entry name" value="RING_FYVE_PHD ZINC FINGER SUPERFAMILY PROTEIN"/>
    <property type="match status" value="1"/>
</dbReference>
<reference evidence="8 9" key="1">
    <citation type="journal article" date="2022" name="Cell">
        <title>Repeat-based holocentromeres influence genome architecture and karyotype evolution.</title>
        <authorList>
            <person name="Hofstatter P.G."/>
            <person name="Thangavel G."/>
            <person name="Lux T."/>
            <person name="Neumann P."/>
            <person name="Vondrak T."/>
            <person name="Novak P."/>
            <person name="Zhang M."/>
            <person name="Costa L."/>
            <person name="Castellani M."/>
            <person name="Scott A."/>
            <person name="Toegelov H."/>
            <person name="Fuchs J."/>
            <person name="Mata-Sucre Y."/>
            <person name="Dias Y."/>
            <person name="Vanzela A.L.L."/>
            <person name="Huettel B."/>
            <person name="Almeida C.C.S."/>
            <person name="Simkova H."/>
            <person name="Souza G."/>
            <person name="Pedrosa-Harand A."/>
            <person name="Macas J."/>
            <person name="Mayer K.F.X."/>
            <person name="Houben A."/>
            <person name="Marques A."/>
        </authorList>
    </citation>
    <scope>NUCLEOTIDE SEQUENCE [LARGE SCALE GENOMIC DNA]</scope>
    <source>
        <tissue evidence="8">Leaves</tissue>
    </source>
</reference>
<evidence type="ECO:0000256" key="5">
    <source>
        <dbReference type="SAM" id="MobiDB-lite"/>
    </source>
</evidence>
<dbReference type="InterPro" id="IPR011011">
    <property type="entry name" value="Znf_FYVE_PHD"/>
</dbReference>
<feature type="compositionally biased region" description="Basic and acidic residues" evidence="5">
    <location>
        <begin position="362"/>
        <end position="391"/>
    </location>
</feature>
<sequence length="669" mass="74497">MAQNFHELPPSKRFKILNSEQISQPLNTSNENNQKYLPAKKRTQNLNISSMAACLPAKKRVWAPNPVSPTKPETQRQVSYPLGDEKLRTKEGEARNGVPLKKRVWARRLLSPIKSETQTPHADSKGADVECLSEVGEKPNIVPAKKRVWMENLLTPALPKAKAQEEVADLKSVGEKERTKERKQVKKIHGVPTKKRVWAPNPLSVIPEVTEEKPPASCRILGEVTNLKKESTESCKIGVGSQKRVWDLNLLPAIQEVTEEIENPLVPVFLEIEEKENNGKTVQGKDGIKEVKEAKEFQGVATKKRVWAPNPLSHTVTQSQTQHADLECMKEKGHINSREAIREVPSEKKVRAEQPVSPAKTRTSEGKNLKLSEQKDQNENQTKGETEISPVLEKRGVSVPEPTSVKTQIQENSDPIPVKVTAQTEYQVEDEGNKICGVPLNQECVTDPLSPAKTQTQDEEKDPESVEGEETDDGVLCAVCQSTDGEPSDPIVFCDGCDLMVHASCYGNPLIKSIPEGDWFCFACSSKAPKKEKRCCLCPMKGGALKPTVDDKWAHVMCALLVPEVFFQDSEGREGIDCSRVPHKRWQKDCFICGRNKGCAIDCAEGKCKLGFHVSCGLAEGLCIEYREKKGGDIVAGFCTEHTKLWEKQQLTGKFKIVPRNQELERKTV</sequence>
<evidence type="ECO:0000256" key="2">
    <source>
        <dbReference type="ARBA" id="ARBA00022771"/>
    </source>
</evidence>
<evidence type="ECO:0000256" key="1">
    <source>
        <dbReference type="ARBA" id="ARBA00022723"/>
    </source>
</evidence>
<keyword evidence="3" id="KW-0862">Zinc</keyword>